<dbReference type="AlphaFoldDB" id="A0A183J7T0"/>
<protein>
    <submittedName>
        <fullName evidence="1 3">Uncharacterized protein</fullName>
    </submittedName>
</protein>
<evidence type="ECO:0000313" key="1">
    <source>
        <dbReference type="EMBL" id="VDP44103.1"/>
    </source>
</evidence>
<reference evidence="1 2" key="2">
    <citation type="submission" date="2018-11" db="EMBL/GenBank/DDBJ databases">
        <authorList>
            <consortium name="Pathogen Informatics"/>
        </authorList>
    </citation>
    <scope>NUCLEOTIDE SEQUENCE [LARGE SCALE GENOMIC DNA]</scope>
</reference>
<dbReference type="WBParaSite" id="SBAD_0001232501-mRNA-1">
    <property type="protein sequence ID" value="SBAD_0001232501-mRNA-1"/>
    <property type="gene ID" value="SBAD_0001232501"/>
</dbReference>
<keyword evidence="2" id="KW-1185">Reference proteome</keyword>
<name>A0A183J7T0_9BILA</name>
<reference evidence="3" key="1">
    <citation type="submission" date="2016-06" db="UniProtKB">
        <authorList>
            <consortium name="WormBaseParasite"/>
        </authorList>
    </citation>
    <scope>IDENTIFICATION</scope>
</reference>
<sequence>MDIPQHEEHEVVLAVLSTWLDVHHLAGCTDPLDGEFLAQSGPSGCPVVGLPFASTLAVTVLQTPGSNPTCT</sequence>
<dbReference type="EMBL" id="UZAM01016632">
    <property type="protein sequence ID" value="VDP44103.1"/>
    <property type="molecule type" value="Genomic_DNA"/>
</dbReference>
<evidence type="ECO:0000313" key="3">
    <source>
        <dbReference type="WBParaSite" id="SBAD_0001232501-mRNA-1"/>
    </source>
</evidence>
<organism evidence="3">
    <name type="scientific">Soboliphyme baturini</name>
    <dbReference type="NCBI Taxonomy" id="241478"/>
    <lineage>
        <taxon>Eukaryota</taxon>
        <taxon>Metazoa</taxon>
        <taxon>Ecdysozoa</taxon>
        <taxon>Nematoda</taxon>
        <taxon>Enoplea</taxon>
        <taxon>Dorylaimia</taxon>
        <taxon>Dioctophymatida</taxon>
        <taxon>Dioctophymatoidea</taxon>
        <taxon>Soboliphymatidae</taxon>
        <taxon>Soboliphyme</taxon>
    </lineage>
</organism>
<gene>
    <name evidence="1" type="ORF">SBAD_LOCUS11928</name>
</gene>
<accession>A0A183J7T0</accession>
<dbReference type="Proteomes" id="UP000270296">
    <property type="component" value="Unassembled WGS sequence"/>
</dbReference>
<proteinExistence type="predicted"/>
<evidence type="ECO:0000313" key="2">
    <source>
        <dbReference type="Proteomes" id="UP000270296"/>
    </source>
</evidence>